<keyword evidence="2" id="KW-0812">Transmembrane</keyword>
<feature type="non-terminal residue" evidence="3">
    <location>
        <position position="1"/>
    </location>
</feature>
<evidence type="ECO:0000256" key="1">
    <source>
        <dbReference type="SAM" id="MobiDB-lite"/>
    </source>
</evidence>
<dbReference type="EMBL" id="RWGY01000571">
    <property type="protein sequence ID" value="TVU00553.1"/>
    <property type="molecule type" value="Genomic_DNA"/>
</dbReference>
<keyword evidence="2" id="KW-0472">Membrane</keyword>
<name>A0A5J9SNJ8_9POAL</name>
<reference evidence="3 4" key="1">
    <citation type="journal article" date="2019" name="Sci. Rep.">
        <title>A high-quality genome of Eragrostis curvula grass provides insights into Poaceae evolution and supports new strategies to enhance forage quality.</title>
        <authorList>
            <person name="Carballo J."/>
            <person name="Santos B.A.C.M."/>
            <person name="Zappacosta D."/>
            <person name="Garbus I."/>
            <person name="Selva J.P."/>
            <person name="Gallo C.A."/>
            <person name="Diaz A."/>
            <person name="Albertini E."/>
            <person name="Caccamo M."/>
            <person name="Echenique V."/>
        </authorList>
    </citation>
    <scope>NUCLEOTIDE SEQUENCE [LARGE SCALE GENOMIC DNA]</scope>
    <source>
        <strain evidence="4">cv. Victoria</strain>
        <tissue evidence="3">Leaf</tissue>
    </source>
</reference>
<dbReference type="Gramene" id="TVU00553">
    <property type="protein sequence ID" value="TVU00553"/>
    <property type="gene ID" value="EJB05_54016"/>
</dbReference>
<accession>A0A5J9SNJ8</accession>
<gene>
    <name evidence="3" type="ORF">EJB05_54016</name>
</gene>
<dbReference type="Proteomes" id="UP000324897">
    <property type="component" value="Unassembled WGS sequence"/>
</dbReference>
<feature type="region of interest" description="Disordered" evidence="1">
    <location>
        <begin position="186"/>
        <end position="207"/>
    </location>
</feature>
<sequence>MEYINECTRPNEYPCNGVARTLKDLTTARAAQVSGLSTAIQRKKNASQSSHSKHSLRISLGMLVLAVALLFTLMVIHKRRMQEFFKKNGGSILQKNAYELENSGRAMFDKDIAVTEEDVLVLEEIGFLAIECLKEKVQDRPDMKEVAERLVMLRRARKHGRWNYRSPRHYEEISTEGPHRSFVTDISGTSSTTASAPSTPVSKELPRRSPKIVKGAISWPGYKFTHECSRKKIIHTKTLTIFSKITESSKVGDQWIVHRPYHSLDAARVLESEPPVPEVELPQVLLLQDVANDGHPGPRALLHADALHPGRRVDHVALRRRLQPRRPSELHLQLRYLRLAAAAAGRPVVAVLERVHADLRHAGESFAQRRDHGLVRRRGEDGEAGPGVEDGAAVLVDVPHVAGDVELHAVHVDAIHRHGVERAHPAVEQQPRLGRRRGAGGGAGRGVLGPARAEGEVAGGVARGEVVHEAVGEAAAEAGRGPGREGDVAVAQAEHAVRGLEALPVVGGGAAQHHVLQLRTPAAVDRAAVAAGQRDRRRVGAHRAARRRAVLVPDDHTTVR</sequence>
<dbReference type="AlphaFoldDB" id="A0A5J9SNJ8"/>
<keyword evidence="4" id="KW-1185">Reference proteome</keyword>
<comment type="caution">
    <text evidence="3">The sequence shown here is derived from an EMBL/GenBank/DDBJ whole genome shotgun (WGS) entry which is preliminary data.</text>
</comment>
<feature type="region of interest" description="Disordered" evidence="1">
    <location>
        <begin position="425"/>
        <end position="450"/>
    </location>
</feature>
<organism evidence="3 4">
    <name type="scientific">Eragrostis curvula</name>
    <name type="common">weeping love grass</name>
    <dbReference type="NCBI Taxonomy" id="38414"/>
    <lineage>
        <taxon>Eukaryota</taxon>
        <taxon>Viridiplantae</taxon>
        <taxon>Streptophyta</taxon>
        <taxon>Embryophyta</taxon>
        <taxon>Tracheophyta</taxon>
        <taxon>Spermatophyta</taxon>
        <taxon>Magnoliopsida</taxon>
        <taxon>Liliopsida</taxon>
        <taxon>Poales</taxon>
        <taxon>Poaceae</taxon>
        <taxon>PACMAD clade</taxon>
        <taxon>Chloridoideae</taxon>
        <taxon>Eragrostideae</taxon>
        <taxon>Eragrostidinae</taxon>
        <taxon>Eragrostis</taxon>
    </lineage>
</organism>
<keyword evidence="2" id="KW-1133">Transmembrane helix</keyword>
<evidence type="ECO:0000256" key="2">
    <source>
        <dbReference type="SAM" id="Phobius"/>
    </source>
</evidence>
<proteinExistence type="predicted"/>
<protein>
    <submittedName>
        <fullName evidence="3">Uncharacterized protein</fullName>
    </submittedName>
</protein>
<evidence type="ECO:0000313" key="3">
    <source>
        <dbReference type="EMBL" id="TVU00553.1"/>
    </source>
</evidence>
<evidence type="ECO:0000313" key="4">
    <source>
        <dbReference type="Proteomes" id="UP000324897"/>
    </source>
</evidence>
<feature type="compositionally biased region" description="Low complexity" evidence="1">
    <location>
        <begin position="189"/>
        <end position="200"/>
    </location>
</feature>
<feature type="transmembrane region" description="Helical" evidence="2">
    <location>
        <begin position="58"/>
        <end position="76"/>
    </location>
</feature>